<proteinExistence type="predicted"/>
<reference evidence="2 3" key="1">
    <citation type="submission" date="2015-12" db="EMBL/GenBank/DDBJ databases">
        <title>The genome of Folsomia candida.</title>
        <authorList>
            <person name="Faddeeva A."/>
            <person name="Derks M.F."/>
            <person name="Anvar Y."/>
            <person name="Smit S."/>
            <person name="Van Straalen N."/>
            <person name="Roelofs D."/>
        </authorList>
    </citation>
    <scope>NUCLEOTIDE SEQUENCE [LARGE SCALE GENOMIC DNA]</scope>
    <source>
        <strain evidence="2 3">VU population</strain>
        <tissue evidence="2">Whole body</tissue>
    </source>
</reference>
<evidence type="ECO:0000256" key="1">
    <source>
        <dbReference type="SAM" id="Phobius"/>
    </source>
</evidence>
<comment type="caution">
    <text evidence="2">The sequence shown here is derived from an EMBL/GenBank/DDBJ whole genome shotgun (WGS) entry which is preliminary data.</text>
</comment>
<keyword evidence="3" id="KW-1185">Reference proteome</keyword>
<sequence length="215" mass="23999">MLAPCLRVGGATAALLVGGAEGGIFHRITMTSMTSAWYLTIGKFEAIIVGLLILEIFVLRYLLILPLDYTKWIEQGILLQTAVSKRKRKKRFLNSVSENDFDENVKLIDSMLTVVRRLDENDCLLKALCELESLQRSNCYSLPPQVVGTLAMLKKLDENPQEKSSQIMPLYQEAVRNGANATGFSSCDIFYSKCGLTSEEITTQLQLYFSVLSNS</sequence>
<organism evidence="2 3">
    <name type="scientific">Folsomia candida</name>
    <name type="common">Springtail</name>
    <dbReference type="NCBI Taxonomy" id="158441"/>
    <lineage>
        <taxon>Eukaryota</taxon>
        <taxon>Metazoa</taxon>
        <taxon>Ecdysozoa</taxon>
        <taxon>Arthropoda</taxon>
        <taxon>Hexapoda</taxon>
        <taxon>Collembola</taxon>
        <taxon>Entomobryomorpha</taxon>
        <taxon>Isotomoidea</taxon>
        <taxon>Isotomidae</taxon>
        <taxon>Proisotominae</taxon>
        <taxon>Folsomia</taxon>
    </lineage>
</organism>
<name>A0A226EVF9_FOLCA</name>
<dbReference type="InterPro" id="IPR006631">
    <property type="entry name" value="DM4_12"/>
</dbReference>
<keyword evidence="1" id="KW-0812">Transmembrane</keyword>
<evidence type="ECO:0000313" key="3">
    <source>
        <dbReference type="Proteomes" id="UP000198287"/>
    </source>
</evidence>
<gene>
    <name evidence="2" type="ORF">Fcan01_04488</name>
</gene>
<feature type="transmembrane region" description="Helical" evidence="1">
    <location>
        <begin position="46"/>
        <end position="63"/>
    </location>
</feature>
<evidence type="ECO:0000313" key="2">
    <source>
        <dbReference type="EMBL" id="OXA60586.1"/>
    </source>
</evidence>
<protein>
    <submittedName>
        <fullName evidence="2">Uncharacterized protein</fullName>
    </submittedName>
</protein>
<dbReference type="OrthoDB" id="6349016at2759"/>
<dbReference type="AlphaFoldDB" id="A0A226EVF9"/>
<dbReference type="Pfam" id="PF07841">
    <property type="entry name" value="DM4_12"/>
    <property type="match status" value="1"/>
</dbReference>
<keyword evidence="1" id="KW-1133">Transmembrane helix</keyword>
<accession>A0A226EVF9</accession>
<keyword evidence="1" id="KW-0472">Membrane</keyword>
<dbReference type="EMBL" id="LNIX01000002">
    <property type="protein sequence ID" value="OXA60586.1"/>
    <property type="molecule type" value="Genomic_DNA"/>
</dbReference>
<dbReference type="Proteomes" id="UP000198287">
    <property type="component" value="Unassembled WGS sequence"/>
</dbReference>